<dbReference type="NCBIfam" id="TIGR00749">
    <property type="entry name" value="glk"/>
    <property type="match status" value="1"/>
</dbReference>
<sequence length="345" mass="38688">MNFLACDLGGTKILLGIFKTDINDDSPRLIFKKKYLSSEWDSLELILEDFLENQCKNIAHPYSACFAVAGPLSNNNAKIVNLSWDISGNELQNKFNFKNCELINDFAVQIYGIPYLKKNQYFTIQNGSNTKGANEDLHAIVGAGTGLGIARGIISGKKVRVLASEGGHVEYSPKSKLEWELKIWLKNHLKVERISCERIISGTGLSRIAEWILSKPDAQNHPLQKYLEEIKNSDALRKELPEKICTLSNKGDQLMIEVERIWLGAYASLLGDVALQELCFGGLWISGGTAPKHLKNFKSDLFMKQFFDKGRLKDILKTIPIKIILDEEFGLFSAACRAKMLLKTS</sequence>
<dbReference type="CDD" id="cd24008">
    <property type="entry name" value="ASKHA_NBD_GLK"/>
    <property type="match status" value="1"/>
</dbReference>
<dbReference type="InterPro" id="IPR003836">
    <property type="entry name" value="Glucokinase"/>
</dbReference>
<dbReference type="eggNOG" id="COG0837">
    <property type="taxonomic scope" value="Bacteria"/>
</dbReference>
<dbReference type="STRING" id="93057.EU95_1240"/>
<accession>A0A0A2A509</accession>
<dbReference type="GO" id="GO:0004340">
    <property type="term" value="F:glucokinase activity"/>
    <property type="evidence" value="ECO:0007669"/>
    <property type="project" value="UniProtKB-EC"/>
</dbReference>
<comment type="similarity">
    <text evidence="3">Belongs to the bacterial glucokinase family.</text>
</comment>
<dbReference type="RefSeq" id="WP_032522382.1">
    <property type="nucleotide sequence ID" value="NZ_CP138977.1"/>
</dbReference>
<gene>
    <name evidence="4" type="ORF">EU95_1240</name>
</gene>
<evidence type="ECO:0000313" key="5">
    <source>
        <dbReference type="Proteomes" id="UP000030355"/>
    </source>
</evidence>
<proteinExistence type="inferred from homology"/>
<dbReference type="SUPFAM" id="SSF53067">
    <property type="entry name" value="Actin-like ATPase domain"/>
    <property type="match status" value="1"/>
</dbReference>
<evidence type="ECO:0000256" key="3">
    <source>
        <dbReference type="RuleBase" id="RU004046"/>
    </source>
</evidence>
<dbReference type="GO" id="GO:0005524">
    <property type="term" value="F:ATP binding"/>
    <property type="evidence" value="ECO:0007669"/>
    <property type="project" value="InterPro"/>
</dbReference>
<dbReference type="EC" id="2.7.1.2" evidence="4"/>
<protein>
    <submittedName>
        <fullName evidence="4">Glucokinase</fullName>
        <ecNumber evidence="4">2.7.1.2</ecNumber>
    </submittedName>
</protein>
<dbReference type="OrthoDB" id="9800595at2"/>
<dbReference type="AlphaFoldDB" id="A0A0A2A509"/>
<dbReference type="Pfam" id="PF02685">
    <property type="entry name" value="Glucokinase"/>
    <property type="match status" value="1"/>
</dbReference>
<dbReference type="InterPro" id="IPR043129">
    <property type="entry name" value="ATPase_NBD"/>
</dbReference>
<comment type="caution">
    <text evidence="4">The sequence shown here is derived from an EMBL/GenBank/DDBJ whole genome shotgun (WGS) entry which is preliminary data.</text>
</comment>
<evidence type="ECO:0000256" key="1">
    <source>
        <dbReference type="ARBA" id="ARBA00022679"/>
    </source>
</evidence>
<name>A0A0A2A509_PROMR</name>
<organism evidence="4 5">
    <name type="scientific">Prochlorococcus marinus str. MIT 9201</name>
    <dbReference type="NCBI Taxonomy" id="93057"/>
    <lineage>
        <taxon>Bacteria</taxon>
        <taxon>Bacillati</taxon>
        <taxon>Cyanobacteriota</taxon>
        <taxon>Cyanophyceae</taxon>
        <taxon>Synechococcales</taxon>
        <taxon>Prochlorococcaceae</taxon>
        <taxon>Prochlorococcus</taxon>
    </lineage>
</organism>
<dbReference type="PANTHER" id="PTHR47363:SF1">
    <property type="entry name" value="GLUCOKINASE"/>
    <property type="match status" value="1"/>
</dbReference>
<evidence type="ECO:0000313" key="4">
    <source>
        <dbReference type="EMBL" id="KGF95549.1"/>
    </source>
</evidence>
<keyword evidence="1 4" id="KW-0808">Transferase</keyword>
<evidence type="ECO:0000256" key="2">
    <source>
        <dbReference type="ARBA" id="ARBA00022777"/>
    </source>
</evidence>
<dbReference type="PANTHER" id="PTHR47363">
    <property type="entry name" value="GLUCOKINASE"/>
    <property type="match status" value="1"/>
</dbReference>
<keyword evidence="2 4" id="KW-0418">Kinase</keyword>
<dbReference type="Gene3D" id="3.30.420.40">
    <property type="match status" value="1"/>
</dbReference>
<dbReference type="GO" id="GO:0006096">
    <property type="term" value="P:glycolytic process"/>
    <property type="evidence" value="ECO:0007669"/>
    <property type="project" value="InterPro"/>
</dbReference>
<reference evidence="5" key="1">
    <citation type="journal article" date="2014" name="Sci. Data">
        <title>Genomes of diverse isolates of the marine cyanobacterium Prochlorococcus.</title>
        <authorList>
            <person name="Biller S."/>
            <person name="Berube P."/>
            <person name="Thompson J."/>
            <person name="Kelly L."/>
            <person name="Roggensack S."/>
            <person name="Awad L."/>
            <person name="Roache-Johnson K."/>
            <person name="Ding H."/>
            <person name="Giovannoni S.J."/>
            <person name="Moore L.R."/>
            <person name="Chisholm S.W."/>
        </authorList>
    </citation>
    <scope>NUCLEOTIDE SEQUENCE [LARGE SCALE GENOMIC DNA]</scope>
    <source>
        <strain evidence="5">MIT 9201</strain>
    </source>
</reference>
<dbReference type="Gene3D" id="3.40.367.20">
    <property type="match status" value="1"/>
</dbReference>
<dbReference type="GO" id="GO:0005536">
    <property type="term" value="F:D-glucose binding"/>
    <property type="evidence" value="ECO:0007669"/>
    <property type="project" value="InterPro"/>
</dbReference>
<dbReference type="EMBL" id="JNAL01000014">
    <property type="protein sequence ID" value="KGF95549.1"/>
    <property type="molecule type" value="Genomic_DNA"/>
</dbReference>
<dbReference type="Proteomes" id="UP000030355">
    <property type="component" value="Unassembled WGS sequence"/>
</dbReference>